<dbReference type="Proteomes" id="UP000320475">
    <property type="component" value="Unassembled WGS sequence"/>
</dbReference>
<dbReference type="VEuPathDB" id="FungiDB:SeMB42_g03821"/>
<dbReference type="SUPFAM" id="SSF48065">
    <property type="entry name" value="DBL homology domain (DH-domain)"/>
    <property type="match status" value="1"/>
</dbReference>
<accession>A0A507D895</accession>
<dbReference type="InterPro" id="IPR035899">
    <property type="entry name" value="DBL_dom_sf"/>
</dbReference>
<feature type="compositionally biased region" description="Low complexity" evidence="1">
    <location>
        <begin position="58"/>
        <end position="72"/>
    </location>
</feature>
<comment type="caution">
    <text evidence="2">The sequence shown here is derived from an EMBL/GenBank/DDBJ whole genome shotgun (WGS) entry which is preliminary data.</text>
</comment>
<evidence type="ECO:0000256" key="1">
    <source>
        <dbReference type="SAM" id="MobiDB-lite"/>
    </source>
</evidence>
<feature type="compositionally biased region" description="Polar residues" evidence="1">
    <location>
        <begin position="9"/>
        <end position="20"/>
    </location>
</feature>
<evidence type="ECO:0000313" key="3">
    <source>
        <dbReference type="Proteomes" id="UP000320475"/>
    </source>
</evidence>
<feature type="region of interest" description="Disordered" evidence="1">
    <location>
        <begin position="1"/>
        <end position="82"/>
    </location>
</feature>
<evidence type="ECO:0000313" key="2">
    <source>
        <dbReference type="EMBL" id="TPX47537.1"/>
    </source>
</evidence>
<protein>
    <recommendedName>
        <fullName evidence="4">DH domain-containing protein</fullName>
    </recommendedName>
</protein>
<gene>
    <name evidence="2" type="ORF">SeLEV6574_g02620</name>
</gene>
<name>A0A507D895_9FUNG</name>
<organism evidence="2 3">
    <name type="scientific">Synchytrium endobioticum</name>
    <dbReference type="NCBI Taxonomy" id="286115"/>
    <lineage>
        <taxon>Eukaryota</taxon>
        <taxon>Fungi</taxon>
        <taxon>Fungi incertae sedis</taxon>
        <taxon>Chytridiomycota</taxon>
        <taxon>Chytridiomycota incertae sedis</taxon>
        <taxon>Chytridiomycetes</taxon>
        <taxon>Synchytriales</taxon>
        <taxon>Synchytriaceae</taxon>
        <taxon>Synchytrium</taxon>
    </lineage>
</organism>
<dbReference type="AlphaFoldDB" id="A0A507D895"/>
<reference evidence="2 3" key="1">
    <citation type="journal article" date="2019" name="Sci. Rep.">
        <title>Comparative genomics of chytrid fungi reveal insights into the obligate biotrophic and pathogenic lifestyle of Synchytrium endobioticum.</title>
        <authorList>
            <person name="van de Vossenberg B.T.L.H."/>
            <person name="Warris S."/>
            <person name="Nguyen H.D.T."/>
            <person name="van Gent-Pelzer M.P.E."/>
            <person name="Joly D.L."/>
            <person name="van de Geest H.C."/>
            <person name="Bonants P.J.M."/>
            <person name="Smith D.S."/>
            <person name="Levesque C.A."/>
            <person name="van der Lee T.A.J."/>
        </authorList>
    </citation>
    <scope>NUCLEOTIDE SEQUENCE [LARGE SCALE GENOMIC DNA]</scope>
    <source>
        <strain evidence="2 3">LEV6574</strain>
    </source>
</reference>
<proteinExistence type="predicted"/>
<feature type="compositionally biased region" description="Low complexity" evidence="1">
    <location>
        <begin position="31"/>
        <end position="49"/>
    </location>
</feature>
<sequence length="474" mass="53672">MDHRHHQQQSRPLQDDQVSLDTVADDPRMASSSLLSSRLSRPSVQSISSTESTTTNVPRLQRSSSHSSQASHRPARVSGSPAIRKLVVSSPVSVSGQYVLNTPYRHAPVGDPTWEKTNALAELIKFEKLYMDELKSTLEKLTRAMEEHDEISLKPIIDALSNVLSIAQELEKNFKTNMECYGFGGLSQMGNFFQDYTANYPVFQQIITERKLDTQMSLELAGVEVGLSLPLERLVHYRFFFRRMLAVSDETEREGLNGLYMTIQNLCTLAYKVVNVEDTFSDMCMLEDELMLAECKSFEDTVFTHRIALVLIKPTENFPMPLCPRKEFVGEFSKIDYAHKESPVSQEERPFRLRRRTSVSSISEKEIICIILLTDVALVTKGFPGKRSLLYPPWPITQVSVFEHNTPAGEGACTFDFKLGDKVMFALESPTLAQRDGLVKKLLELKRGLETPRTRRSMLRMQLSVGSLTIFLNT</sequence>
<dbReference type="OrthoDB" id="10574105at2759"/>
<evidence type="ECO:0008006" key="4">
    <source>
        <dbReference type="Google" id="ProtNLM"/>
    </source>
</evidence>
<dbReference type="EMBL" id="QEAM01000075">
    <property type="protein sequence ID" value="TPX47537.1"/>
    <property type="molecule type" value="Genomic_DNA"/>
</dbReference>